<feature type="transmembrane region" description="Helical" evidence="1">
    <location>
        <begin position="182"/>
        <end position="204"/>
    </location>
</feature>
<dbReference type="Proteomes" id="UP000195755">
    <property type="component" value="Chromosome"/>
</dbReference>
<name>A0A1Z2LCM6_9ACTN</name>
<keyword evidence="1" id="KW-1133">Transmembrane helix</keyword>
<feature type="transmembrane region" description="Helical" evidence="1">
    <location>
        <begin position="352"/>
        <end position="372"/>
    </location>
</feature>
<accession>A0A1Z2LCM6</accession>
<feature type="transmembrane region" description="Helical" evidence="1">
    <location>
        <begin position="127"/>
        <end position="146"/>
    </location>
</feature>
<dbReference type="RefSeq" id="WP_234366261.1">
    <property type="nucleotide sequence ID" value="NZ_CP021744.1"/>
</dbReference>
<gene>
    <name evidence="2" type="ORF">SMD11_6470</name>
</gene>
<feature type="transmembrane region" description="Helical" evidence="1">
    <location>
        <begin position="20"/>
        <end position="44"/>
    </location>
</feature>
<dbReference type="KEGG" id="salj:SMD11_6470"/>
<feature type="transmembrane region" description="Helical" evidence="1">
    <location>
        <begin position="88"/>
        <end position="106"/>
    </location>
</feature>
<evidence type="ECO:0000313" key="3">
    <source>
        <dbReference type="Proteomes" id="UP000195755"/>
    </source>
</evidence>
<feature type="transmembrane region" description="Helical" evidence="1">
    <location>
        <begin position="399"/>
        <end position="421"/>
    </location>
</feature>
<dbReference type="InterPro" id="IPR047724">
    <property type="entry name" value="Streptophobe"/>
</dbReference>
<keyword evidence="1" id="KW-0812">Transmembrane</keyword>
<feature type="transmembrane region" description="Helical" evidence="1">
    <location>
        <begin position="225"/>
        <end position="249"/>
    </location>
</feature>
<organism evidence="2 3">
    <name type="scientific">Streptomyces albireticuli</name>
    <dbReference type="NCBI Taxonomy" id="1940"/>
    <lineage>
        <taxon>Bacteria</taxon>
        <taxon>Bacillati</taxon>
        <taxon>Actinomycetota</taxon>
        <taxon>Actinomycetes</taxon>
        <taxon>Kitasatosporales</taxon>
        <taxon>Streptomycetaceae</taxon>
        <taxon>Streptomyces</taxon>
    </lineage>
</organism>
<feature type="transmembrane region" description="Helical" evidence="1">
    <location>
        <begin position="320"/>
        <end position="340"/>
    </location>
</feature>
<evidence type="ECO:0000313" key="2">
    <source>
        <dbReference type="EMBL" id="ARZ72046.1"/>
    </source>
</evidence>
<dbReference type="EMBL" id="CP021744">
    <property type="protein sequence ID" value="ARZ72046.1"/>
    <property type="molecule type" value="Genomic_DNA"/>
</dbReference>
<keyword evidence="1" id="KW-0472">Membrane</keyword>
<proteinExistence type="predicted"/>
<reference evidence="2 3" key="1">
    <citation type="submission" date="2017-06" db="EMBL/GenBank/DDBJ databases">
        <title>Streptomyces albireticuli Genome sequencing and assembly.</title>
        <authorList>
            <person name="Wang Y."/>
            <person name="Du B."/>
            <person name="Ding Y."/>
            <person name="Liu H."/>
            <person name="Hou Q."/>
            <person name="Liu K."/>
            <person name="Yao L."/>
            <person name="Wang C."/>
        </authorList>
    </citation>
    <scope>NUCLEOTIDE SEQUENCE [LARGE SCALE GENOMIC DNA]</scope>
    <source>
        <strain evidence="2 3">MDJK11</strain>
    </source>
</reference>
<sequence>MSQPPSTAPEPPRHALRVWWDAFAAVAAGVAALFVTAALGLWAAGATGLPGGGFPAVVAATVVAAVGGTVELSGGAGFLGSTAAGLDVVPLSVTLAGAVVTAEVFLRPLRHRAVASGRELLGRVARTALLWLVALLLICLAARHTFRVDLGGTEVGDLGDLGDLGDIGDALGVTPEVGFRAAVGPTVVLGLVWLLVLLAVAVAVSRRTPLPSRLLRFQEPVRPAAFAMLAVLLAYVVLGLVAGVVVLLVRGHPAETAAVLLLGLPNLAWLAFGVGLGGTWDGRAPDIGLPVPKALAAVLRQSDGKGAVNLSSLTQQDGRAWLLLVLAALALLAAGFLMAVRSSPRTRPWQHAAQLAVALAVTLLVIAALTRITARFGLSLLGIGDLGAFGGEVSLRPRWLPLLGFGLLWGLIAGFLGSVLARRVRRRGDVAELAE</sequence>
<feature type="transmembrane region" description="Helical" evidence="1">
    <location>
        <begin position="56"/>
        <end position="76"/>
    </location>
</feature>
<protein>
    <submittedName>
        <fullName evidence="2">Membrane protein</fullName>
    </submittedName>
</protein>
<evidence type="ECO:0000256" key="1">
    <source>
        <dbReference type="SAM" id="Phobius"/>
    </source>
</evidence>
<dbReference type="AlphaFoldDB" id="A0A1Z2LCM6"/>
<dbReference type="NCBIfam" id="NF038391">
    <property type="entry name" value="streptophobe"/>
    <property type="match status" value="1"/>
</dbReference>